<dbReference type="RefSeq" id="WP_052174772.1">
    <property type="nucleotide sequence ID" value="NZ_FNNA01000002.1"/>
</dbReference>
<name>A0A1H2WNV8_9RHOB</name>
<proteinExistence type="predicted"/>
<dbReference type="EMBL" id="FNNA01000002">
    <property type="protein sequence ID" value="SDW82197.1"/>
    <property type="molecule type" value="Genomic_DNA"/>
</dbReference>
<evidence type="ECO:0000313" key="1">
    <source>
        <dbReference type="EMBL" id="SDW82197.1"/>
    </source>
</evidence>
<reference evidence="2" key="1">
    <citation type="submission" date="2016-10" db="EMBL/GenBank/DDBJ databases">
        <authorList>
            <person name="Varghese N."/>
            <person name="Submissions S."/>
        </authorList>
    </citation>
    <scope>NUCLEOTIDE SEQUENCE [LARGE SCALE GENOMIC DNA]</scope>
    <source>
        <strain evidence="2">DSM 29303</strain>
    </source>
</reference>
<dbReference type="Proteomes" id="UP000182944">
    <property type="component" value="Unassembled WGS sequence"/>
</dbReference>
<accession>A0A1H2WNV8</accession>
<organism evidence="1 2">
    <name type="scientific">Paracoccus sanguinis</name>
    <dbReference type="NCBI Taxonomy" id="1545044"/>
    <lineage>
        <taxon>Bacteria</taxon>
        <taxon>Pseudomonadati</taxon>
        <taxon>Pseudomonadota</taxon>
        <taxon>Alphaproteobacteria</taxon>
        <taxon>Rhodobacterales</taxon>
        <taxon>Paracoccaceae</taxon>
        <taxon>Paracoccus</taxon>
    </lineage>
</organism>
<dbReference type="AlphaFoldDB" id="A0A1H2WNV8"/>
<keyword evidence="2" id="KW-1185">Reference proteome</keyword>
<sequence>MADRLPAALAAELEALGLGAGFVPPEAVAGAARAGLVLRARYGRGGTDVGVARAEALAARRPHSAREMRVIAGWFARFAYLRGGRGWDDAASPSTGRIAWELWGGDAGRDWVERLRPEWG</sequence>
<gene>
    <name evidence="1" type="ORF">SAMN05444276_102217</name>
</gene>
<protein>
    <submittedName>
        <fullName evidence="1">Uncharacterized protein</fullName>
    </submittedName>
</protein>
<evidence type="ECO:0000313" key="2">
    <source>
        <dbReference type="Proteomes" id="UP000182944"/>
    </source>
</evidence>
<dbReference type="OrthoDB" id="7270696at2"/>